<keyword evidence="4 10" id="KW-0812">Transmembrane</keyword>
<keyword evidence="7 10" id="KW-0472">Membrane</keyword>
<dbReference type="GO" id="GO:0016020">
    <property type="term" value="C:membrane"/>
    <property type="evidence" value="ECO:0007669"/>
    <property type="project" value="TreeGrafter"/>
</dbReference>
<dbReference type="GO" id="GO:0015267">
    <property type="term" value="F:channel activity"/>
    <property type="evidence" value="ECO:0007669"/>
    <property type="project" value="UniProtKB-ARBA"/>
</dbReference>
<dbReference type="InterPro" id="IPR059116">
    <property type="entry name" value="P2X_receptor"/>
</dbReference>
<keyword evidence="6" id="KW-0406">Ion transport</keyword>
<dbReference type="Pfam" id="PF00864">
    <property type="entry name" value="P2X_receptor"/>
    <property type="match status" value="1"/>
</dbReference>
<accession>A0A7S1FKW0</accession>
<dbReference type="Gene3D" id="1.10.287.940">
    <property type="entry name" value="atp-gated p2x4 ion channel"/>
    <property type="match status" value="1"/>
</dbReference>
<evidence type="ECO:0000256" key="3">
    <source>
        <dbReference type="ARBA" id="ARBA00022448"/>
    </source>
</evidence>
<name>A0A7S1FKW0_NOCSC</name>
<keyword evidence="3" id="KW-0813">Transport</keyword>
<comment type="similarity">
    <text evidence="2">Belongs to the P2X receptor family.</text>
</comment>
<keyword evidence="9" id="KW-0407">Ion channel</keyword>
<evidence type="ECO:0000256" key="9">
    <source>
        <dbReference type="ARBA" id="ARBA00023303"/>
    </source>
</evidence>
<keyword evidence="8" id="KW-1071">Ligand-gated ion channel</keyword>
<evidence type="ECO:0000256" key="10">
    <source>
        <dbReference type="SAM" id="Phobius"/>
    </source>
</evidence>
<dbReference type="GO" id="GO:0070588">
    <property type="term" value="P:calcium ion transmembrane transport"/>
    <property type="evidence" value="ECO:0007669"/>
    <property type="project" value="TreeGrafter"/>
</dbReference>
<feature type="transmembrane region" description="Helical" evidence="10">
    <location>
        <begin position="38"/>
        <end position="55"/>
    </location>
</feature>
<dbReference type="AlphaFoldDB" id="A0A7S1FKW0"/>
<dbReference type="GO" id="GO:0012505">
    <property type="term" value="C:endomembrane system"/>
    <property type="evidence" value="ECO:0007669"/>
    <property type="project" value="UniProtKB-SubCell"/>
</dbReference>
<protein>
    <recommendedName>
        <fullName evidence="12">Purinergic receptor</fullName>
    </recommendedName>
</protein>
<comment type="subcellular location">
    <subcellularLocation>
        <location evidence="1">Endomembrane system</location>
    </subcellularLocation>
</comment>
<evidence type="ECO:0000256" key="1">
    <source>
        <dbReference type="ARBA" id="ARBA00004308"/>
    </source>
</evidence>
<evidence type="ECO:0000256" key="7">
    <source>
        <dbReference type="ARBA" id="ARBA00023136"/>
    </source>
</evidence>
<gene>
    <name evidence="11" type="ORF">NSCI0253_LOCUS46567</name>
</gene>
<proteinExistence type="inferred from homology"/>
<dbReference type="EMBL" id="HBFQ01065549">
    <property type="protein sequence ID" value="CAD8872210.1"/>
    <property type="molecule type" value="Transcribed_RNA"/>
</dbReference>
<dbReference type="PANTHER" id="PTHR10125">
    <property type="entry name" value="P2X PURINOCEPTOR"/>
    <property type="match status" value="1"/>
</dbReference>
<sequence>MEKGIPDSICGVDTHQLFQYETPTITVINHRPLGLTRMILMIGIFLYIVVYSMWYQGSHFKITDVSGMNRLQWQEPVMQCNPMKIDCNANYTDLADLPYCESYTGKHPATEQFRCGYFEAWELPITMPGAVLVPTKFAKYKQVEVCDIHVESCSRKYKFVDDDGNEQTGEGKAEPVYGSFVANVEDFTLMIDHNFRTTSGSQAHDDDVMQGYFETCDVNGDNCTKQKIKCVKGRCKDFPSDGEPEPDFPDAPFSIDDGDVFSVRRLMSMAGITMEDLVGEGTRRSRGFAIVVDITYDNSYPFSFYSVKDPPEYTFSVSTRDFDEFKHSFVYSKKGKERSLMKAYGMDIRLIQGGEIREFDVVTCLVMLTATLTLLALADTATNILALNFMPDRAAYRSAMKHEVKVDDNNNLSKESTDP</sequence>
<dbReference type="GO" id="GO:0007165">
    <property type="term" value="P:signal transduction"/>
    <property type="evidence" value="ECO:0007669"/>
    <property type="project" value="UniProtKB-ARBA"/>
</dbReference>
<evidence type="ECO:0000256" key="5">
    <source>
        <dbReference type="ARBA" id="ARBA00022989"/>
    </source>
</evidence>
<organism evidence="11">
    <name type="scientific">Noctiluca scintillans</name>
    <name type="common">Sea sparkle</name>
    <name type="synonym">Red tide dinoflagellate</name>
    <dbReference type="NCBI Taxonomy" id="2966"/>
    <lineage>
        <taxon>Eukaryota</taxon>
        <taxon>Sar</taxon>
        <taxon>Alveolata</taxon>
        <taxon>Dinophyceae</taxon>
        <taxon>Noctilucales</taxon>
        <taxon>Noctilucaceae</taxon>
        <taxon>Noctiluca</taxon>
    </lineage>
</organism>
<evidence type="ECO:0000256" key="6">
    <source>
        <dbReference type="ARBA" id="ARBA00023065"/>
    </source>
</evidence>
<dbReference type="PANTHER" id="PTHR10125:SF31">
    <property type="entry name" value="P2X RECEPTOR E"/>
    <property type="match status" value="1"/>
</dbReference>
<evidence type="ECO:0000256" key="4">
    <source>
        <dbReference type="ARBA" id="ARBA00022692"/>
    </source>
</evidence>
<evidence type="ECO:0000256" key="2">
    <source>
        <dbReference type="ARBA" id="ARBA00009848"/>
    </source>
</evidence>
<keyword evidence="5 10" id="KW-1133">Transmembrane helix</keyword>
<evidence type="ECO:0000256" key="8">
    <source>
        <dbReference type="ARBA" id="ARBA00023286"/>
    </source>
</evidence>
<reference evidence="11" key="1">
    <citation type="submission" date="2021-01" db="EMBL/GenBank/DDBJ databases">
        <authorList>
            <person name="Corre E."/>
            <person name="Pelletier E."/>
            <person name="Niang G."/>
            <person name="Scheremetjew M."/>
            <person name="Finn R."/>
            <person name="Kale V."/>
            <person name="Holt S."/>
            <person name="Cochrane G."/>
            <person name="Meng A."/>
            <person name="Brown T."/>
            <person name="Cohen L."/>
        </authorList>
    </citation>
    <scope>NUCLEOTIDE SEQUENCE</scope>
</reference>
<evidence type="ECO:0000313" key="11">
    <source>
        <dbReference type="EMBL" id="CAD8872210.1"/>
    </source>
</evidence>
<evidence type="ECO:0008006" key="12">
    <source>
        <dbReference type="Google" id="ProtNLM"/>
    </source>
</evidence>